<feature type="compositionally biased region" description="Basic and acidic residues" evidence="1">
    <location>
        <begin position="73"/>
        <end position="88"/>
    </location>
</feature>
<evidence type="ECO:0000256" key="1">
    <source>
        <dbReference type="SAM" id="MobiDB-lite"/>
    </source>
</evidence>
<evidence type="ECO:0000313" key="3">
    <source>
        <dbReference type="Proteomes" id="UP000625711"/>
    </source>
</evidence>
<accession>A0A834INU9</accession>
<evidence type="ECO:0000313" key="2">
    <source>
        <dbReference type="EMBL" id="KAF7283116.1"/>
    </source>
</evidence>
<protein>
    <submittedName>
        <fullName evidence="2">Uncharacterized protein</fullName>
    </submittedName>
</protein>
<gene>
    <name evidence="2" type="ORF">GWI33_001308</name>
</gene>
<keyword evidence="3" id="KW-1185">Reference proteome</keyword>
<comment type="caution">
    <text evidence="2">The sequence shown here is derived from an EMBL/GenBank/DDBJ whole genome shotgun (WGS) entry which is preliminary data.</text>
</comment>
<name>A0A834INU9_RHYFE</name>
<dbReference type="AlphaFoldDB" id="A0A834INU9"/>
<proteinExistence type="predicted"/>
<feature type="region of interest" description="Disordered" evidence="1">
    <location>
        <begin position="67"/>
        <end position="89"/>
    </location>
</feature>
<dbReference type="Proteomes" id="UP000625711">
    <property type="component" value="Unassembled WGS sequence"/>
</dbReference>
<sequence length="99" mass="11717">MFDPSVCYAWLSGLFSRESGYNVANRYRRQTRPLVGTRAAAVKMMYEHPYCEYKRSFCRWGARYGRRTQNQDARPRENEERRGRDGKVKKGLVLSKECL</sequence>
<dbReference type="EMBL" id="JAACXV010000136">
    <property type="protein sequence ID" value="KAF7283116.1"/>
    <property type="molecule type" value="Genomic_DNA"/>
</dbReference>
<reference evidence="2" key="1">
    <citation type="submission" date="2020-08" db="EMBL/GenBank/DDBJ databases">
        <title>Genome sequencing and assembly of the red palm weevil Rhynchophorus ferrugineus.</title>
        <authorList>
            <person name="Dias G.B."/>
            <person name="Bergman C.M."/>
            <person name="Manee M."/>
        </authorList>
    </citation>
    <scope>NUCLEOTIDE SEQUENCE</scope>
    <source>
        <strain evidence="2">AA-2017</strain>
        <tissue evidence="2">Whole larva</tissue>
    </source>
</reference>
<organism evidence="2 3">
    <name type="scientific">Rhynchophorus ferrugineus</name>
    <name type="common">Red palm weevil</name>
    <name type="synonym">Curculio ferrugineus</name>
    <dbReference type="NCBI Taxonomy" id="354439"/>
    <lineage>
        <taxon>Eukaryota</taxon>
        <taxon>Metazoa</taxon>
        <taxon>Ecdysozoa</taxon>
        <taxon>Arthropoda</taxon>
        <taxon>Hexapoda</taxon>
        <taxon>Insecta</taxon>
        <taxon>Pterygota</taxon>
        <taxon>Neoptera</taxon>
        <taxon>Endopterygota</taxon>
        <taxon>Coleoptera</taxon>
        <taxon>Polyphaga</taxon>
        <taxon>Cucujiformia</taxon>
        <taxon>Curculionidae</taxon>
        <taxon>Dryophthorinae</taxon>
        <taxon>Rhynchophorus</taxon>
    </lineage>
</organism>